<feature type="domain" description="Lipase" evidence="5">
    <location>
        <begin position="5"/>
        <end position="44"/>
    </location>
</feature>
<evidence type="ECO:0000256" key="4">
    <source>
        <dbReference type="RuleBase" id="RU004262"/>
    </source>
</evidence>
<dbReference type="GO" id="GO:0005615">
    <property type="term" value="C:extracellular space"/>
    <property type="evidence" value="ECO:0007669"/>
    <property type="project" value="TreeGrafter"/>
</dbReference>
<reference evidence="6" key="1">
    <citation type="journal article" date="2019" name="bioRxiv">
        <title>The Genome of the Zebra Mussel, Dreissena polymorpha: A Resource for Invasive Species Research.</title>
        <authorList>
            <person name="McCartney M.A."/>
            <person name="Auch B."/>
            <person name="Kono T."/>
            <person name="Mallez S."/>
            <person name="Zhang Y."/>
            <person name="Obille A."/>
            <person name="Becker A."/>
            <person name="Abrahante J.E."/>
            <person name="Garbe J."/>
            <person name="Badalamenti J.P."/>
            <person name="Herman A."/>
            <person name="Mangelson H."/>
            <person name="Liachko I."/>
            <person name="Sullivan S."/>
            <person name="Sone E.D."/>
            <person name="Koren S."/>
            <person name="Silverstein K.A.T."/>
            <person name="Beckman K.B."/>
            <person name="Gohl D.M."/>
        </authorList>
    </citation>
    <scope>NUCLEOTIDE SEQUENCE</scope>
    <source>
        <strain evidence="6">Duluth1</strain>
        <tissue evidence="6">Whole animal</tissue>
    </source>
</reference>
<gene>
    <name evidence="6" type="ORF">DPMN_027810</name>
</gene>
<dbReference type="Gene3D" id="3.40.50.1820">
    <property type="entry name" value="alpha/beta hydrolase"/>
    <property type="match status" value="1"/>
</dbReference>
<protein>
    <recommendedName>
        <fullName evidence="5">Lipase domain-containing protein</fullName>
    </recommendedName>
</protein>
<organism evidence="6 7">
    <name type="scientific">Dreissena polymorpha</name>
    <name type="common">Zebra mussel</name>
    <name type="synonym">Mytilus polymorpha</name>
    <dbReference type="NCBI Taxonomy" id="45954"/>
    <lineage>
        <taxon>Eukaryota</taxon>
        <taxon>Metazoa</taxon>
        <taxon>Spiralia</taxon>
        <taxon>Lophotrochozoa</taxon>
        <taxon>Mollusca</taxon>
        <taxon>Bivalvia</taxon>
        <taxon>Autobranchia</taxon>
        <taxon>Heteroconchia</taxon>
        <taxon>Euheterodonta</taxon>
        <taxon>Imparidentia</taxon>
        <taxon>Neoheterodontei</taxon>
        <taxon>Myida</taxon>
        <taxon>Dreissenoidea</taxon>
        <taxon>Dreissenidae</taxon>
        <taxon>Dreissena</taxon>
    </lineage>
</organism>
<dbReference type="InterPro" id="IPR029058">
    <property type="entry name" value="AB_hydrolase_fold"/>
</dbReference>
<dbReference type="Proteomes" id="UP000828390">
    <property type="component" value="Unassembled WGS sequence"/>
</dbReference>
<comment type="similarity">
    <text evidence="2 4">Belongs to the AB hydrolase superfamily. Lipase family.</text>
</comment>
<comment type="caution">
    <text evidence="6">The sequence shown here is derived from an EMBL/GenBank/DDBJ whole genome shotgun (WGS) entry which is preliminary data.</text>
</comment>
<name>A0A9D4LVV6_DREPO</name>
<dbReference type="InterPro" id="IPR013818">
    <property type="entry name" value="Lipase"/>
</dbReference>
<reference evidence="6" key="2">
    <citation type="submission" date="2020-11" db="EMBL/GenBank/DDBJ databases">
        <authorList>
            <person name="McCartney M.A."/>
            <person name="Auch B."/>
            <person name="Kono T."/>
            <person name="Mallez S."/>
            <person name="Becker A."/>
            <person name="Gohl D.M."/>
            <person name="Silverstein K.A.T."/>
            <person name="Koren S."/>
            <person name="Bechman K.B."/>
            <person name="Herman A."/>
            <person name="Abrahante J.E."/>
            <person name="Garbe J."/>
        </authorList>
    </citation>
    <scope>NUCLEOTIDE SEQUENCE</scope>
    <source>
        <strain evidence="6">Duluth1</strain>
        <tissue evidence="6">Whole animal</tissue>
    </source>
</reference>
<evidence type="ECO:0000256" key="1">
    <source>
        <dbReference type="ARBA" id="ARBA00004613"/>
    </source>
</evidence>
<dbReference type="GO" id="GO:0016042">
    <property type="term" value="P:lipid catabolic process"/>
    <property type="evidence" value="ECO:0007669"/>
    <property type="project" value="TreeGrafter"/>
</dbReference>
<proteinExistence type="inferred from homology"/>
<dbReference type="AlphaFoldDB" id="A0A9D4LVV6"/>
<evidence type="ECO:0000313" key="6">
    <source>
        <dbReference type="EMBL" id="KAH3864784.1"/>
    </source>
</evidence>
<dbReference type="EMBL" id="JAIWYP010000002">
    <property type="protein sequence ID" value="KAH3864784.1"/>
    <property type="molecule type" value="Genomic_DNA"/>
</dbReference>
<dbReference type="InterPro" id="IPR000734">
    <property type="entry name" value="TAG_lipase"/>
</dbReference>
<dbReference type="GO" id="GO:0016298">
    <property type="term" value="F:lipase activity"/>
    <property type="evidence" value="ECO:0007669"/>
    <property type="project" value="InterPro"/>
</dbReference>
<sequence length="50" mass="5348">MLDVGLDPAGPLFENKNHKVRLDPTDAVFVDAIHTDGDSSINLGNSINTL</sequence>
<dbReference type="PANTHER" id="PTHR11610">
    <property type="entry name" value="LIPASE"/>
    <property type="match status" value="1"/>
</dbReference>
<keyword evidence="3" id="KW-0964">Secreted</keyword>
<keyword evidence="7" id="KW-1185">Reference proteome</keyword>
<comment type="subcellular location">
    <subcellularLocation>
        <location evidence="1">Secreted</location>
    </subcellularLocation>
</comment>
<evidence type="ECO:0000256" key="2">
    <source>
        <dbReference type="ARBA" id="ARBA00010701"/>
    </source>
</evidence>
<accession>A0A9D4LVV6</accession>
<evidence type="ECO:0000256" key="3">
    <source>
        <dbReference type="ARBA" id="ARBA00022525"/>
    </source>
</evidence>
<evidence type="ECO:0000313" key="7">
    <source>
        <dbReference type="Proteomes" id="UP000828390"/>
    </source>
</evidence>
<dbReference type="Pfam" id="PF00151">
    <property type="entry name" value="Lipase"/>
    <property type="match status" value="1"/>
</dbReference>
<dbReference type="SUPFAM" id="SSF53474">
    <property type="entry name" value="alpha/beta-Hydrolases"/>
    <property type="match status" value="1"/>
</dbReference>
<evidence type="ECO:0000259" key="5">
    <source>
        <dbReference type="Pfam" id="PF00151"/>
    </source>
</evidence>